<evidence type="ECO:0000313" key="1">
    <source>
        <dbReference type="EMBL" id="CBJ88173.1"/>
    </source>
</evidence>
<dbReference type="STRING" id="406817.XNC1_0085"/>
<accession>D3VG83</accession>
<evidence type="ECO:0000313" key="2">
    <source>
        <dbReference type="Proteomes" id="UP000008075"/>
    </source>
</evidence>
<dbReference type="GeneID" id="24902091"/>
<proteinExistence type="predicted"/>
<dbReference type="HOGENOM" id="CLU_2739153_0_0_6"/>
<keyword evidence="2" id="KW-1185">Reference proteome</keyword>
<dbReference type="Proteomes" id="UP000008075">
    <property type="component" value="Chromosome"/>
</dbReference>
<dbReference type="EMBL" id="FN667742">
    <property type="protein sequence ID" value="CBJ88173.1"/>
    <property type="molecule type" value="Genomic_DNA"/>
</dbReference>
<dbReference type="RefSeq" id="WP_010847545.1">
    <property type="nucleotide sequence ID" value="NC_014228.1"/>
</dbReference>
<dbReference type="KEGG" id="xne:XNC1_0085"/>
<gene>
    <name evidence="1" type="ordered locus">XNC1_0085</name>
</gene>
<sequence>MDRYTTILPCQTEEWHGREVPANLLVAHLQVSVKLSVLYLSGKSGIISINHEHSSLVHLSIIEELNHETHT</sequence>
<protein>
    <submittedName>
        <fullName evidence="1">Uncharacterized protein</fullName>
    </submittedName>
</protein>
<organism evidence="1 2">
    <name type="scientific">Xenorhabdus nematophila (strain ATCC 19061 / DSM 3370 / CCUG 14189 / LMG 1036 / NCIMB 9965 / AN6)</name>
    <dbReference type="NCBI Taxonomy" id="406817"/>
    <lineage>
        <taxon>Bacteria</taxon>
        <taxon>Pseudomonadati</taxon>
        <taxon>Pseudomonadota</taxon>
        <taxon>Gammaproteobacteria</taxon>
        <taxon>Enterobacterales</taxon>
        <taxon>Morganellaceae</taxon>
        <taxon>Xenorhabdus</taxon>
    </lineage>
</organism>
<dbReference type="AlphaFoldDB" id="D3VG83"/>
<reference evidence="1 2" key="1">
    <citation type="journal article" date="2011" name="PLoS ONE">
        <title>The entomopathogenic bacterial endosymbionts xenorhabdus and photorhabdus: convergent lifestyles from divergent genomes.</title>
        <authorList>
            <person name="Chaston J.M."/>
            <person name="Suen G."/>
            <person name="Tucker S.L."/>
            <person name="Andersen A.W."/>
            <person name="Bhasin A."/>
            <person name="Bode E."/>
            <person name="Bode H.B."/>
            <person name="Brachmann A.O."/>
            <person name="Cowles C.E."/>
            <person name="Cowles K.N."/>
            <person name="Darby C."/>
            <person name="de Leon L."/>
            <person name="Drace K."/>
            <person name="Du Z."/>
            <person name="Givaudan A."/>
            <person name="Herbert Tran E.E."/>
            <person name="Jewell K.A."/>
            <person name="Knack J.J."/>
            <person name="Krasomil-Osterfeld K.C."/>
            <person name="Kukor R."/>
            <person name="Lanois A."/>
            <person name="Latreille P."/>
            <person name="Leimgruber N.K."/>
            <person name="Lipke C.M."/>
            <person name="Liu R."/>
            <person name="Lu X."/>
            <person name="Martens E.C."/>
            <person name="Marri P.R."/>
            <person name="Medigue C."/>
            <person name="Menard M.L."/>
            <person name="Miller N.M."/>
            <person name="Morales-Soto N."/>
            <person name="Norton S."/>
            <person name="Ogier J.C."/>
            <person name="Orchard S.S."/>
            <person name="Park D."/>
            <person name="Park Y."/>
            <person name="Qurollo B.A."/>
            <person name="Sugar D.R."/>
            <person name="Richards G.R."/>
            <person name="Rouy Z."/>
            <person name="Slominski B."/>
            <person name="Slominski K."/>
            <person name="Snyder H."/>
            <person name="Tjaden B.C."/>
            <person name="van der Hoeven R."/>
            <person name="Welch R.D."/>
            <person name="Wheeler C."/>
            <person name="Xiang B."/>
            <person name="Barbazuk B."/>
            <person name="Gaudriault S."/>
            <person name="Goodner B."/>
            <person name="Slater S.C."/>
            <person name="Forst S."/>
            <person name="Goldman B.S."/>
            <person name="Goodrich-Blair H."/>
        </authorList>
    </citation>
    <scope>NUCLEOTIDE SEQUENCE [LARGE SCALE GENOMIC DNA]</scope>
    <source>
        <strain evidence="2">ATCC 19061 / DSM 3370 / CCUG 14189 / LMG 1036 / NCIMB 9965 / AN6</strain>
    </source>
</reference>
<name>D3VG83_XENNA</name>